<keyword evidence="4 5" id="KW-0663">Pyridoxal phosphate</keyword>
<dbReference type="InterPro" id="IPR015424">
    <property type="entry name" value="PyrdxlP-dep_Trfase"/>
</dbReference>
<dbReference type="InterPro" id="IPR015422">
    <property type="entry name" value="PyrdxlP-dep_Trfase_small"/>
</dbReference>
<dbReference type="PANTHER" id="PTHR43797">
    <property type="entry name" value="HOMOCYSTEINE/CYSTEINE SYNTHASE"/>
    <property type="match status" value="1"/>
</dbReference>
<dbReference type="Pfam" id="PF01053">
    <property type="entry name" value="Cys_Met_Meta_PP"/>
    <property type="match status" value="1"/>
</dbReference>
<evidence type="ECO:0000256" key="4">
    <source>
        <dbReference type="ARBA" id="ARBA00022898"/>
    </source>
</evidence>
<dbReference type="Gene3D" id="3.40.640.10">
    <property type="entry name" value="Type I PLP-dependent aspartate aminotransferase-like (Major domain)"/>
    <property type="match status" value="1"/>
</dbReference>
<dbReference type="STRING" id="133412.A0A1R1Y820"/>
<dbReference type="OrthoDB" id="3512640at2759"/>
<keyword evidence="8" id="KW-1185">Reference proteome</keyword>
<dbReference type="GO" id="GO:0016829">
    <property type="term" value="F:lyase activity"/>
    <property type="evidence" value="ECO:0007669"/>
    <property type="project" value="UniProtKB-KW"/>
</dbReference>
<evidence type="ECO:0000256" key="6">
    <source>
        <dbReference type="RuleBase" id="RU362118"/>
    </source>
</evidence>
<feature type="modified residue" description="N6-(pyridoxal phosphate)lysine" evidence="5">
    <location>
        <position position="213"/>
    </location>
</feature>
<dbReference type="GO" id="GO:0030170">
    <property type="term" value="F:pyridoxal phosphate binding"/>
    <property type="evidence" value="ECO:0007669"/>
    <property type="project" value="InterPro"/>
</dbReference>
<protein>
    <submittedName>
        <fullName evidence="7">O-acetylhomoserine (Thiol)-lyase</fullName>
    </submittedName>
</protein>
<organism evidence="7 8">
    <name type="scientific">Smittium culicis</name>
    <dbReference type="NCBI Taxonomy" id="133412"/>
    <lineage>
        <taxon>Eukaryota</taxon>
        <taxon>Fungi</taxon>
        <taxon>Fungi incertae sedis</taxon>
        <taxon>Zoopagomycota</taxon>
        <taxon>Kickxellomycotina</taxon>
        <taxon>Harpellomycetes</taxon>
        <taxon>Harpellales</taxon>
        <taxon>Legeriomycetaceae</taxon>
        <taxon>Smittium</taxon>
    </lineage>
</organism>
<dbReference type="GO" id="GO:0019346">
    <property type="term" value="P:transsulfuration"/>
    <property type="evidence" value="ECO:0007669"/>
    <property type="project" value="InterPro"/>
</dbReference>
<dbReference type="PANTHER" id="PTHR43797:SF2">
    <property type="entry name" value="HOMOCYSTEINE_CYSTEINE SYNTHASE"/>
    <property type="match status" value="1"/>
</dbReference>
<reference evidence="7 8" key="1">
    <citation type="submission" date="2017-01" db="EMBL/GenBank/DDBJ databases">
        <authorList>
            <person name="Mah S.A."/>
            <person name="Swanson W.J."/>
            <person name="Moy G.W."/>
            <person name="Vacquier V.D."/>
        </authorList>
    </citation>
    <scope>NUCLEOTIDE SEQUENCE [LARGE SCALE GENOMIC DNA]</scope>
    <source>
        <strain evidence="7 8">GSMNP</strain>
    </source>
</reference>
<evidence type="ECO:0000256" key="5">
    <source>
        <dbReference type="PIRSR" id="PIRSR001434-2"/>
    </source>
</evidence>
<comment type="similarity">
    <text evidence="2 6">Belongs to the trans-sulfuration enzymes family.</text>
</comment>
<dbReference type="GO" id="GO:0005737">
    <property type="term" value="C:cytoplasm"/>
    <property type="evidence" value="ECO:0007669"/>
    <property type="project" value="TreeGrafter"/>
</dbReference>
<gene>
    <name evidence="7" type="ORF">AYI70_g2558</name>
</gene>
<dbReference type="GO" id="GO:0003961">
    <property type="term" value="F:O-acetylhomoserine aminocarboxypropyltransferase activity"/>
    <property type="evidence" value="ECO:0007669"/>
    <property type="project" value="TreeGrafter"/>
</dbReference>
<dbReference type="GO" id="GO:0004124">
    <property type="term" value="F:cysteine synthase activity"/>
    <property type="evidence" value="ECO:0007669"/>
    <property type="project" value="TreeGrafter"/>
</dbReference>
<dbReference type="GO" id="GO:0071269">
    <property type="term" value="P:L-homocysteine biosynthetic process"/>
    <property type="evidence" value="ECO:0007669"/>
    <property type="project" value="TreeGrafter"/>
</dbReference>
<proteinExistence type="inferred from homology"/>
<dbReference type="PROSITE" id="PS00868">
    <property type="entry name" value="CYS_MET_METAB_PP"/>
    <property type="match status" value="1"/>
</dbReference>
<comment type="caution">
    <text evidence="7">The sequence shown here is derived from an EMBL/GenBank/DDBJ whole genome shotgun (WGS) entry which is preliminary data.</text>
</comment>
<evidence type="ECO:0000256" key="2">
    <source>
        <dbReference type="ARBA" id="ARBA00009077"/>
    </source>
</evidence>
<dbReference type="SUPFAM" id="SSF53383">
    <property type="entry name" value="PLP-dependent transferases"/>
    <property type="match status" value="1"/>
</dbReference>
<name>A0A1R1Y820_9FUNG</name>
<dbReference type="CDD" id="cd00614">
    <property type="entry name" value="CGS_like"/>
    <property type="match status" value="1"/>
</dbReference>
<evidence type="ECO:0000313" key="7">
    <source>
        <dbReference type="EMBL" id="OMJ22965.1"/>
    </source>
</evidence>
<comment type="cofactor">
    <cofactor evidence="1 6">
        <name>pyridoxal 5'-phosphate</name>
        <dbReference type="ChEBI" id="CHEBI:597326"/>
    </cofactor>
</comment>
<dbReference type="InterPro" id="IPR000277">
    <property type="entry name" value="Cys/Met-Metab_PyrdxlP-dep_enz"/>
</dbReference>
<dbReference type="InterPro" id="IPR006235">
    <property type="entry name" value="OAc-hSer/O-AcSer_sulfhydrylase"/>
</dbReference>
<dbReference type="NCBIfam" id="TIGR01326">
    <property type="entry name" value="OAH_OAS_sulfhy"/>
    <property type="match status" value="1"/>
</dbReference>
<keyword evidence="7" id="KW-0456">Lyase</keyword>
<dbReference type="InterPro" id="IPR015421">
    <property type="entry name" value="PyrdxlP-dep_Trfase_major"/>
</dbReference>
<dbReference type="FunFam" id="3.40.640.10:FF:000035">
    <property type="entry name" value="O-succinylhomoserine sulfhydrylase"/>
    <property type="match status" value="1"/>
</dbReference>
<dbReference type="EMBL" id="LSSN01000636">
    <property type="protein sequence ID" value="OMJ22965.1"/>
    <property type="molecule type" value="Genomic_DNA"/>
</dbReference>
<dbReference type="Gene3D" id="3.90.1150.10">
    <property type="entry name" value="Aspartate Aminotransferase, domain 1"/>
    <property type="match status" value="1"/>
</dbReference>
<dbReference type="Proteomes" id="UP000187283">
    <property type="component" value="Unassembled WGS sequence"/>
</dbReference>
<dbReference type="PIRSF" id="PIRSF001434">
    <property type="entry name" value="CGS"/>
    <property type="match status" value="1"/>
</dbReference>
<evidence type="ECO:0000256" key="1">
    <source>
        <dbReference type="ARBA" id="ARBA00001933"/>
    </source>
</evidence>
<dbReference type="InterPro" id="IPR054542">
    <property type="entry name" value="Cys_met_metab_PP"/>
</dbReference>
<evidence type="ECO:0000256" key="3">
    <source>
        <dbReference type="ARBA" id="ARBA00022679"/>
    </source>
</evidence>
<dbReference type="GO" id="GO:0006535">
    <property type="term" value="P:cysteine biosynthetic process from serine"/>
    <property type="evidence" value="ECO:0007669"/>
    <property type="project" value="TreeGrafter"/>
</dbReference>
<keyword evidence="3" id="KW-0808">Transferase</keyword>
<dbReference type="AlphaFoldDB" id="A0A1R1Y820"/>
<sequence>MPNKEAPEYKFETLQVHAGYQLDPVHRARGVPIYASTSYVFNDSKEGADLFALRKAGNIYSRLTNPTVSILENRIAALEGGVAAVAFSSGTAAIFNTILSICQAGDNIVATTFLYGGSVNMFKVTLPRLGINVHIVNSDNVEDLAAKFDDKTKAVFVETIGNPTYNIPNISEIAQAAHNHGIPLIVDNTFGMGGYLCRPIDHGADIVVHSITKWVGGHGLAIGGVAVDAGSFPWNNGKFPLISAPSDSYHGLSFWDTFGSDTPDKPNVAFAVKMRAEMLRDVGACLNAMDAWMFLVGLETLSLRADKHCENTLAVAQWLEKHPQVAWVSYPGLESHPYHNHAKEVFKKGFGGVLSFGLKGNPINGNTFVSNVKLASNLANVGDAKTLVIHPSTTTHSQLNDDEKIASGITPDLVRVSVGIEHIDDIIADFDKAISSIKF</sequence>
<evidence type="ECO:0000313" key="8">
    <source>
        <dbReference type="Proteomes" id="UP000187283"/>
    </source>
</evidence>
<accession>A0A1R1Y820</accession>